<dbReference type="Proteomes" id="UP000537825">
    <property type="component" value="Unassembled WGS sequence"/>
</dbReference>
<evidence type="ECO:0000313" key="1">
    <source>
        <dbReference type="EMBL" id="NBC43622.1"/>
    </source>
</evidence>
<keyword evidence="2" id="KW-1185">Reference proteome</keyword>
<dbReference type="AlphaFoldDB" id="A0A7X5BWT2"/>
<reference evidence="1 2" key="1">
    <citation type="submission" date="2020-01" db="EMBL/GenBank/DDBJ databases">
        <title>The draft genome sequence of Corallococcus exiguus DSM 14696.</title>
        <authorList>
            <person name="Zhang X."/>
            <person name="Zhu H."/>
        </authorList>
    </citation>
    <scope>NUCLEOTIDE SEQUENCE [LARGE SCALE GENOMIC DNA]</scope>
    <source>
        <strain evidence="1 2">DSM 14696</strain>
    </source>
</reference>
<sequence>MPSFLSEGTRNMRTGFLLAAAVAALSGCYEDPTIIYGKSLDDMTFTVTDPAMGIYPNTSVLDDPNNPFALSGVGTETKWQIQSGADPVAAYYSWATVLANGPYGEAQYYVALNLAAIYQRGLADQGSLAQTREMAVKAYQSVLDNFPDAVTYDASGTVAYDLVTPAYKGVVELGGTVAGGWVMVKTSSGADRAVKP</sequence>
<organism evidence="1 2">
    <name type="scientific">Corallococcus exiguus</name>
    <dbReference type="NCBI Taxonomy" id="83462"/>
    <lineage>
        <taxon>Bacteria</taxon>
        <taxon>Pseudomonadati</taxon>
        <taxon>Myxococcota</taxon>
        <taxon>Myxococcia</taxon>
        <taxon>Myxococcales</taxon>
        <taxon>Cystobacterineae</taxon>
        <taxon>Myxococcaceae</taxon>
        <taxon>Corallococcus</taxon>
    </lineage>
</organism>
<evidence type="ECO:0000313" key="2">
    <source>
        <dbReference type="Proteomes" id="UP000537825"/>
    </source>
</evidence>
<dbReference type="EMBL" id="JAAAPK010000008">
    <property type="protein sequence ID" value="NBC43622.1"/>
    <property type="molecule type" value="Genomic_DNA"/>
</dbReference>
<accession>A0A7X5BWT2</accession>
<proteinExistence type="predicted"/>
<gene>
    <name evidence="1" type="ORF">GTZ93_27840</name>
</gene>
<name>A0A7X5BWT2_9BACT</name>
<comment type="caution">
    <text evidence="1">The sequence shown here is derived from an EMBL/GenBank/DDBJ whole genome shotgun (WGS) entry which is preliminary data.</text>
</comment>
<protein>
    <submittedName>
        <fullName evidence="1">Uncharacterized protein</fullName>
    </submittedName>
</protein>